<reference evidence="2" key="2">
    <citation type="submission" date="2016-06" db="EMBL/GenBank/DDBJ databases">
        <title>The genome of a short-lived fish provides insights into sex chromosome evolution and the genetic control of aging.</title>
        <authorList>
            <person name="Reichwald K."/>
            <person name="Felder M."/>
            <person name="Petzold A."/>
            <person name="Koch P."/>
            <person name="Groth M."/>
            <person name="Platzer M."/>
        </authorList>
    </citation>
    <scope>NUCLEOTIDE SEQUENCE</scope>
    <source>
        <tissue evidence="2">Brain</tissue>
    </source>
</reference>
<evidence type="ECO:0000259" key="1">
    <source>
        <dbReference type="Pfam" id="PF08240"/>
    </source>
</evidence>
<dbReference type="InterPro" id="IPR042633">
    <property type="entry name" value="CRYZL1"/>
</dbReference>
<dbReference type="InterPro" id="IPR013154">
    <property type="entry name" value="ADH-like_N"/>
</dbReference>
<feature type="domain" description="Alcohol dehydrogenase-like N-terminal" evidence="1">
    <location>
        <begin position="30"/>
        <end position="101"/>
    </location>
</feature>
<organism evidence="2">
    <name type="scientific">Nothobranchius rachovii</name>
    <name type="common">bluefin notho</name>
    <dbReference type="NCBI Taxonomy" id="451742"/>
    <lineage>
        <taxon>Eukaryota</taxon>
        <taxon>Metazoa</taxon>
        <taxon>Chordata</taxon>
        <taxon>Craniata</taxon>
        <taxon>Vertebrata</taxon>
        <taxon>Euteleostomi</taxon>
        <taxon>Actinopterygii</taxon>
        <taxon>Neopterygii</taxon>
        <taxon>Teleostei</taxon>
        <taxon>Neoteleostei</taxon>
        <taxon>Acanthomorphata</taxon>
        <taxon>Ovalentaria</taxon>
        <taxon>Atherinomorphae</taxon>
        <taxon>Cyprinodontiformes</taxon>
        <taxon>Nothobranchiidae</taxon>
        <taxon>Nothobranchius</taxon>
    </lineage>
</organism>
<dbReference type="PANTHER" id="PTHR44461:SF1">
    <property type="entry name" value="QUINONE OXIDOREDUCTASE-LIKE PROTEIN 1"/>
    <property type="match status" value="1"/>
</dbReference>
<accession>A0A1A8R4K3</accession>
<sequence length="165" mass="18149">MKGLYCRAAVSDTESKFVIQETTLPDVIGSHQVRIRVKACGLSPLDLKLLRDVGIQKDLIPVGRVVAGVVLQVDPSVTFFQPEDEVVGILPLDSSCSGLCEIIDIDEYLLGQQEEQIKGTAAYRPSFLCLYGFTASVKHCWQSDSNVKAVRVESSSCFLPFTHTR</sequence>
<reference evidence="2" key="1">
    <citation type="submission" date="2016-05" db="EMBL/GenBank/DDBJ databases">
        <authorList>
            <person name="Lavstsen T."/>
            <person name="Jespersen J.S."/>
        </authorList>
    </citation>
    <scope>NUCLEOTIDE SEQUENCE</scope>
    <source>
        <tissue evidence="2">Brain</tissue>
    </source>
</reference>
<evidence type="ECO:0000313" key="2">
    <source>
        <dbReference type="EMBL" id="SBS00906.1"/>
    </source>
</evidence>
<name>A0A1A8R4K3_9TELE</name>
<proteinExistence type="predicted"/>
<dbReference type="PANTHER" id="PTHR44461">
    <property type="entry name" value="QUINONE OXIDOREDUCTASE-LIKE PROTEIN 1"/>
    <property type="match status" value="1"/>
</dbReference>
<protein>
    <submittedName>
        <fullName evidence="2">Crystallin, zeta (Quinone reductase)-like 1</fullName>
    </submittedName>
</protein>
<dbReference type="EMBL" id="HAEH01014746">
    <property type="protein sequence ID" value="SBS00906.1"/>
    <property type="molecule type" value="Transcribed_RNA"/>
</dbReference>
<dbReference type="Pfam" id="PF08240">
    <property type="entry name" value="ADH_N"/>
    <property type="match status" value="1"/>
</dbReference>
<dbReference type="InterPro" id="IPR011032">
    <property type="entry name" value="GroES-like_sf"/>
</dbReference>
<dbReference type="AlphaFoldDB" id="A0A1A8R4K3"/>
<dbReference type="SUPFAM" id="SSF50129">
    <property type="entry name" value="GroES-like"/>
    <property type="match status" value="1"/>
</dbReference>
<dbReference type="Gene3D" id="3.90.180.10">
    <property type="entry name" value="Medium-chain alcohol dehydrogenases, catalytic domain"/>
    <property type="match status" value="1"/>
</dbReference>
<gene>
    <name evidence="2" type="primary">CRYZL1</name>
</gene>